<organism evidence="2 3">
    <name type="scientific">Mucilaginibacter gossypiicola</name>
    <dbReference type="NCBI Taxonomy" id="551995"/>
    <lineage>
        <taxon>Bacteria</taxon>
        <taxon>Pseudomonadati</taxon>
        <taxon>Bacteroidota</taxon>
        <taxon>Sphingobacteriia</taxon>
        <taxon>Sphingobacteriales</taxon>
        <taxon>Sphingobacteriaceae</taxon>
        <taxon>Mucilaginibacter</taxon>
    </lineage>
</organism>
<dbReference type="Proteomes" id="UP000198942">
    <property type="component" value="Unassembled WGS sequence"/>
</dbReference>
<dbReference type="GO" id="GO:0016747">
    <property type="term" value="F:acyltransferase activity, transferring groups other than amino-acyl groups"/>
    <property type="evidence" value="ECO:0007669"/>
    <property type="project" value="InterPro"/>
</dbReference>
<evidence type="ECO:0000313" key="2">
    <source>
        <dbReference type="EMBL" id="SEO11104.1"/>
    </source>
</evidence>
<dbReference type="RefSeq" id="WP_091212189.1">
    <property type="nucleotide sequence ID" value="NZ_FOCL01000005.1"/>
</dbReference>
<dbReference type="AlphaFoldDB" id="A0A1H8M112"/>
<reference evidence="3" key="1">
    <citation type="submission" date="2016-10" db="EMBL/GenBank/DDBJ databases">
        <authorList>
            <person name="Varghese N."/>
            <person name="Submissions S."/>
        </authorList>
    </citation>
    <scope>NUCLEOTIDE SEQUENCE [LARGE SCALE GENOMIC DNA]</scope>
    <source>
        <strain evidence="3">Gh-48</strain>
    </source>
</reference>
<dbReference type="PROSITE" id="PS51186">
    <property type="entry name" value="GNAT"/>
    <property type="match status" value="1"/>
</dbReference>
<dbReference type="InterPro" id="IPR051531">
    <property type="entry name" value="N-acetyltransferase"/>
</dbReference>
<dbReference type="InterPro" id="IPR016181">
    <property type="entry name" value="Acyl_CoA_acyltransferase"/>
</dbReference>
<dbReference type="PANTHER" id="PTHR43792:SF16">
    <property type="entry name" value="N-ACETYLTRANSFERASE DOMAIN-CONTAINING PROTEIN"/>
    <property type="match status" value="1"/>
</dbReference>
<keyword evidence="3" id="KW-1185">Reference proteome</keyword>
<keyword evidence="2" id="KW-0808">Transferase</keyword>
<accession>A0A1H8M112</accession>
<gene>
    <name evidence="2" type="ORF">SAMN05192574_105343</name>
</gene>
<name>A0A1H8M112_9SPHI</name>
<evidence type="ECO:0000259" key="1">
    <source>
        <dbReference type="PROSITE" id="PS51186"/>
    </source>
</evidence>
<evidence type="ECO:0000313" key="3">
    <source>
        <dbReference type="Proteomes" id="UP000198942"/>
    </source>
</evidence>
<dbReference type="STRING" id="551995.SAMN05192574_105343"/>
<proteinExistence type="predicted"/>
<dbReference type="OrthoDB" id="795294at2"/>
<sequence>MIKPICLDYEPWQIHGIRPEELKRHKQLIKEIHQVLTDQQTLQYLPEKRIHALAEAESWLSTAILNYYCAKCYTHLITERSTGKLVGMIDIIPPETSREHYELPEHSYFIEFYLNSNHIGKNLMSSMLPLVLNAMQEQGIKSVAAVVNRQNHAAKKVLMRSGFSYDRRFDILQDLYIVTLN</sequence>
<dbReference type="Gene3D" id="3.40.630.30">
    <property type="match status" value="1"/>
</dbReference>
<dbReference type="PANTHER" id="PTHR43792">
    <property type="entry name" value="GNAT FAMILY, PUTATIVE (AFU_ORTHOLOGUE AFUA_3G00765)-RELATED-RELATED"/>
    <property type="match status" value="1"/>
</dbReference>
<dbReference type="EMBL" id="FOCL01000005">
    <property type="protein sequence ID" value="SEO11104.1"/>
    <property type="molecule type" value="Genomic_DNA"/>
</dbReference>
<protein>
    <submittedName>
        <fullName evidence="2">Protein N-acetyltransferase, RimJ/RimL family</fullName>
    </submittedName>
</protein>
<dbReference type="InterPro" id="IPR000182">
    <property type="entry name" value="GNAT_dom"/>
</dbReference>
<feature type="domain" description="N-acetyltransferase" evidence="1">
    <location>
        <begin position="15"/>
        <end position="181"/>
    </location>
</feature>
<dbReference type="SUPFAM" id="SSF55729">
    <property type="entry name" value="Acyl-CoA N-acyltransferases (Nat)"/>
    <property type="match status" value="1"/>
</dbReference>
<dbReference type="Pfam" id="PF13302">
    <property type="entry name" value="Acetyltransf_3"/>
    <property type="match status" value="1"/>
</dbReference>